<organism evidence="2">
    <name type="scientific">hydrothermal vent metagenome</name>
    <dbReference type="NCBI Taxonomy" id="652676"/>
    <lineage>
        <taxon>unclassified sequences</taxon>
        <taxon>metagenomes</taxon>
        <taxon>ecological metagenomes</taxon>
    </lineage>
</organism>
<reference evidence="2" key="1">
    <citation type="submission" date="2018-06" db="EMBL/GenBank/DDBJ databases">
        <authorList>
            <person name="Zhirakovskaya E."/>
        </authorList>
    </citation>
    <scope>NUCLEOTIDE SEQUENCE</scope>
</reference>
<evidence type="ECO:0000256" key="1">
    <source>
        <dbReference type="SAM" id="MobiDB-lite"/>
    </source>
</evidence>
<gene>
    <name evidence="2" type="ORF">MNBD_PLANCTO03-1502</name>
</gene>
<feature type="region of interest" description="Disordered" evidence="1">
    <location>
        <begin position="59"/>
        <end position="79"/>
    </location>
</feature>
<dbReference type="EMBL" id="UOGK01000118">
    <property type="protein sequence ID" value="VAX37760.1"/>
    <property type="molecule type" value="Genomic_DNA"/>
</dbReference>
<proteinExistence type="predicted"/>
<sequence>MASLSKRKNSPYWYIRDRHAYLTLPQIDEQLTALRFKPRLQAMVALLIYFRAPPRGGRLDPAGGCRPPAGHHPGEGEDGWRAIVAAEDQAKSGGADQQRTG</sequence>
<evidence type="ECO:0000313" key="2">
    <source>
        <dbReference type="EMBL" id="VAX37760.1"/>
    </source>
</evidence>
<name>A0A3B1DRR7_9ZZZZ</name>
<protein>
    <submittedName>
        <fullName evidence="2">Uncharacterized protein</fullName>
    </submittedName>
</protein>
<dbReference type="AlphaFoldDB" id="A0A3B1DRR7"/>
<accession>A0A3B1DRR7</accession>